<proteinExistence type="predicted"/>
<name>A0A0C9VU47_SPHS4</name>
<evidence type="ECO:0000313" key="2">
    <source>
        <dbReference type="Proteomes" id="UP000054279"/>
    </source>
</evidence>
<evidence type="ECO:0000313" key="1">
    <source>
        <dbReference type="EMBL" id="KIJ42080.1"/>
    </source>
</evidence>
<accession>A0A0C9VU47</accession>
<sequence length="142" mass="16049">MINSSQPGVPPIVLPMALPALTHLTLQAYYHTPRRSASAVDGPIWVSKFFNASSVTHINYVEERPFASHLSTYLQQFSPWASTLEVLRIAVMNAPRGFEGSVPFHHLKTLILENCFIGNKFFKEVLRTDGPLKSLSRLEIRW</sequence>
<protein>
    <submittedName>
        <fullName evidence="1">Uncharacterized protein</fullName>
    </submittedName>
</protein>
<dbReference type="EMBL" id="KN837132">
    <property type="protein sequence ID" value="KIJ42080.1"/>
    <property type="molecule type" value="Genomic_DNA"/>
</dbReference>
<dbReference type="Proteomes" id="UP000054279">
    <property type="component" value="Unassembled WGS sequence"/>
</dbReference>
<dbReference type="HOGENOM" id="CLU_1817046_0_0_1"/>
<gene>
    <name evidence="1" type="ORF">M422DRAFT_48319</name>
</gene>
<dbReference type="AlphaFoldDB" id="A0A0C9VU47"/>
<keyword evidence="2" id="KW-1185">Reference proteome</keyword>
<reference evidence="1 2" key="1">
    <citation type="submission" date="2014-06" db="EMBL/GenBank/DDBJ databases">
        <title>Evolutionary Origins and Diversification of the Mycorrhizal Mutualists.</title>
        <authorList>
            <consortium name="DOE Joint Genome Institute"/>
            <consortium name="Mycorrhizal Genomics Consortium"/>
            <person name="Kohler A."/>
            <person name="Kuo A."/>
            <person name="Nagy L.G."/>
            <person name="Floudas D."/>
            <person name="Copeland A."/>
            <person name="Barry K.W."/>
            <person name="Cichocki N."/>
            <person name="Veneault-Fourrey C."/>
            <person name="LaButti K."/>
            <person name="Lindquist E.A."/>
            <person name="Lipzen A."/>
            <person name="Lundell T."/>
            <person name="Morin E."/>
            <person name="Murat C."/>
            <person name="Riley R."/>
            <person name="Ohm R."/>
            <person name="Sun H."/>
            <person name="Tunlid A."/>
            <person name="Henrissat B."/>
            <person name="Grigoriev I.V."/>
            <person name="Hibbett D.S."/>
            <person name="Martin F."/>
        </authorList>
    </citation>
    <scope>NUCLEOTIDE SEQUENCE [LARGE SCALE GENOMIC DNA]</scope>
    <source>
        <strain evidence="1 2">SS14</strain>
    </source>
</reference>
<organism evidence="1 2">
    <name type="scientific">Sphaerobolus stellatus (strain SS14)</name>
    <dbReference type="NCBI Taxonomy" id="990650"/>
    <lineage>
        <taxon>Eukaryota</taxon>
        <taxon>Fungi</taxon>
        <taxon>Dikarya</taxon>
        <taxon>Basidiomycota</taxon>
        <taxon>Agaricomycotina</taxon>
        <taxon>Agaricomycetes</taxon>
        <taxon>Phallomycetidae</taxon>
        <taxon>Geastrales</taxon>
        <taxon>Sphaerobolaceae</taxon>
        <taxon>Sphaerobolus</taxon>
    </lineage>
</organism>